<evidence type="ECO:0000313" key="1">
    <source>
        <dbReference type="EMBL" id="MVN76052.1"/>
    </source>
</evidence>
<name>A0A7K1TCJ9_9BACT</name>
<dbReference type="RefSeq" id="WP_157563506.1">
    <property type="nucleotide sequence ID" value="NZ_WQKZ01000002.1"/>
</dbReference>
<keyword evidence="2" id="KW-1185">Reference proteome</keyword>
<accession>A0A7K1TCJ9</accession>
<sequence length="138" mass="15947">MSQPSQYFRNPAAEITYYPAGYIRADWRAMDSSETELRAIYEHILGAMRRYEVTALLIKHTQPQPIPAVLRLWLLENWIPRAMREVGYRRCAIVETADTASRSATREIGSRLNQPLDFAYFEDPAEAEAWLLRPTSAQ</sequence>
<evidence type="ECO:0000313" key="2">
    <source>
        <dbReference type="Proteomes" id="UP000441336"/>
    </source>
</evidence>
<evidence type="ECO:0008006" key="3">
    <source>
        <dbReference type="Google" id="ProtNLM"/>
    </source>
</evidence>
<organism evidence="1 2">
    <name type="scientific">Hymenobacter ginkgonis</name>
    <dbReference type="NCBI Taxonomy" id="2682976"/>
    <lineage>
        <taxon>Bacteria</taxon>
        <taxon>Pseudomonadati</taxon>
        <taxon>Bacteroidota</taxon>
        <taxon>Cytophagia</taxon>
        <taxon>Cytophagales</taxon>
        <taxon>Hymenobacteraceae</taxon>
        <taxon>Hymenobacter</taxon>
    </lineage>
</organism>
<protein>
    <recommendedName>
        <fullName evidence="3">STAS/SEC14 domain-containing protein</fullName>
    </recommendedName>
</protein>
<dbReference type="EMBL" id="WQKZ01000002">
    <property type="protein sequence ID" value="MVN76052.1"/>
    <property type="molecule type" value="Genomic_DNA"/>
</dbReference>
<proteinExistence type="predicted"/>
<comment type="caution">
    <text evidence="1">The sequence shown here is derived from an EMBL/GenBank/DDBJ whole genome shotgun (WGS) entry which is preliminary data.</text>
</comment>
<gene>
    <name evidence="1" type="ORF">GO988_06920</name>
</gene>
<dbReference type="Proteomes" id="UP000441336">
    <property type="component" value="Unassembled WGS sequence"/>
</dbReference>
<reference evidence="1 2" key="1">
    <citation type="submission" date="2019-12" db="EMBL/GenBank/DDBJ databases">
        <title>Hymenobacter sp. HMF4947 Genome sequencing and assembly.</title>
        <authorList>
            <person name="Kang H."/>
            <person name="Cha I."/>
            <person name="Kim H."/>
            <person name="Joh K."/>
        </authorList>
    </citation>
    <scope>NUCLEOTIDE SEQUENCE [LARGE SCALE GENOMIC DNA]</scope>
    <source>
        <strain evidence="1 2">HMF4947</strain>
    </source>
</reference>
<dbReference type="AlphaFoldDB" id="A0A7K1TCJ9"/>